<sequence>METVDKLVKQFPVHGGLLSSLFLCVRFLALAMGCRMLVVTTAVIACMLQASFGTESGLWSCPLFLWVWILMRSIIGKQYAYGNNCLLVCYRLVFGVVLSCWSVE</sequence>
<keyword evidence="1" id="KW-0812">Transmembrane</keyword>
<evidence type="ECO:0000313" key="2">
    <source>
        <dbReference type="EMBL" id="CAK9171064.1"/>
    </source>
</evidence>
<proteinExistence type="predicted"/>
<keyword evidence="1" id="KW-1133">Transmembrane helix</keyword>
<keyword evidence="3" id="KW-1185">Reference proteome</keyword>
<name>A0ABC8TNL2_9AQUA</name>
<comment type="caution">
    <text evidence="2">The sequence shown here is derived from an EMBL/GenBank/DDBJ whole genome shotgun (WGS) entry which is preliminary data.</text>
</comment>
<protein>
    <submittedName>
        <fullName evidence="2">Uncharacterized protein</fullName>
    </submittedName>
</protein>
<dbReference type="AlphaFoldDB" id="A0ABC8TNL2"/>
<evidence type="ECO:0000256" key="1">
    <source>
        <dbReference type="SAM" id="Phobius"/>
    </source>
</evidence>
<feature type="transmembrane region" description="Helical" evidence="1">
    <location>
        <begin position="81"/>
        <end position="103"/>
    </location>
</feature>
<accession>A0ABC8TNL2</accession>
<dbReference type="Proteomes" id="UP001642360">
    <property type="component" value="Unassembled WGS sequence"/>
</dbReference>
<evidence type="ECO:0000313" key="3">
    <source>
        <dbReference type="Proteomes" id="UP001642360"/>
    </source>
</evidence>
<reference evidence="2 3" key="1">
    <citation type="submission" date="2024-02" db="EMBL/GenBank/DDBJ databases">
        <authorList>
            <person name="Vignale AGUSTIN F."/>
            <person name="Sosa J E."/>
            <person name="Modenutti C."/>
        </authorList>
    </citation>
    <scope>NUCLEOTIDE SEQUENCE [LARGE SCALE GENOMIC DNA]</scope>
</reference>
<gene>
    <name evidence="2" type="ORF">ILEXP_LOCUS40595</name>
</gene>
<organism evidence="2 3">
    <name type="scientific">Ilex paraguariensis</name>
    <name type="common">yerba mate</name>
    <dbReference type="NCBI Taxonomy" id="185542"/>
    <lineage>
        <taxon>Eukaryota</taxon>
        <taxon>Viridiplantae</taxon>
        <taxon>Streptophyta</taxon>
        <taxon>Embryophyta</taxon>
        <taxon>Tracheophyta</taxon>
        <taxon>Spermatophyta</taxon>
        <taxon>Magnoliopsida</taxon>
        <taxon>eudicotyledons</taxon>
        <taxon>Gunneridae</taxon>
        <taxon>Pentapetalae</taxon>
        <taxon>asterids</taxon>
        <taxon>campanulids</taxon>
        <taxon>Aquifoliales</taxon>
        <taxon>Aquifoliaceae</taxon>
        <taxon>Ilex</taxon>
    </lineage>
</organism>
<keyword evidence="1" id="KW-0472">Membrane</keyword>
<dbReference type="EMBL" id="CAUOFW020005647">
    <property type="protein sequence ID" value="CAK9171064.1"/>
    <property type="molecule type" value="Genomic_DNA"/>
</dbReference>